<gene>
    <name evidence="1" type="ORF">Ga0061079_10883</name>
</gene>
<proteinExistence type="predicted"/>
<dbReference type="EMBL" id="FCOR01000008">
    <property type="protein sequence ID" value="CVK16580.1"/>
    <property type="molecule type" value="Genomic_DNA"/>
</dbReference>
<dbReference type="STRING" id="1586267.GCA_001418685_01442"/>
<keyword evidence="2" id="KW-1185">Reference proteome</keyword>
<dbReference type="Proteomes" id="UP000182761">
    <property type="component" value="Unassembled WGS sequence"/>
</dbReference>
<accession>A0A0X3AQA2</accession>
<reference evidence="1 2" key="1">
    <citation type="submission" date="2016-01" db="EMBL/GenBank/DDBJ databases">
        <authorList>
            <person name="McClelland M."/>
            <person name="Jain A."/>
            <person name="Saraogi P."/>
            <person name="Mendelson R."/>
            <person name="Westerman R."/>
            <person name="SanMiguel P."/>
            <person name="Csonka L."/>
        </authorList>
    </citation>
    <scope>NUCLEOTIDE SEQUENCE [LARGE SCALE GENOMIC DNA]</scope>
    <source>
        <strain evidence="1 2">R-53146</strain>
    </source>
</reference>
<dbReference type="AlphaFoldDB" id="A0A0X3AQA2"/>
<name>A0A0X3AQA2_9FLAO</name>
<protein>
    <submittedName>
        <fullName evidence="1">Uncharacterized protein</fullName>
    </submittedName>
</protein>
<organism evidence="1 2">
    <name type="scientific">Apibacter mensalis</name>
    <dbReference type="NCBI Taxonomy" id="1586267"/>
    <lineage>
        <taxon>Bacteria</taxon>
        <taxon>Pseudomonadati</taxon>
        <taxon>Bacteroidota</taxon>
        <taxon>Flavobacteriia</taxon>
        <taxon>Flavobacteriales</taxon>
        <taxon>Weeksellaceae</taxon>
        <taxon>Apibacter</taxon>
    </lineage>
</organism>
<evidence type="ECO:0000313" key="2">
    <source>
        <dbReference type="Proteomes" id="UP000182761"/>
    </source>
</evidence>
<evidence type="ECO:0000313" key="1">
    <source>
        <dbReference type="EMBL" id="CVK16580.1"/>
    </source>
</evidence>
<sequence>MLIIQVKNGKESSYVLNSKTDSYYLGKQDDFDLLDFSVRKTLFNKFMNLRQV</sequence>